<dbReference type="PROSITE" id="PS51819">
    <property type="entry name" value="VOC"/>
    <property type="match status" value="1"/>
</dbReference>
<keyword evidence="3" id="KW-1185">Reference proteome</keyword>
<dbReference type="PANTHER" id="PTHR36503">
    <property type="entry name" value="BLR2520 PROTEIN"/>
    <property type="match status" value="1"/>
</dbReference>
<accession>A0A939KIH6</accession>
<dbReference type="Pfam" id="PF00903">
    <property type="entry name" value="Glyoxalase"/>
    <property type="match status" value="1"/>
</dbReference>
<evidence type="ECO:0000259" key="1">
    <source>
        <dbReference type="PROSITE" id="PS51819"/>
    </source>
</evidence>
<dbReference type="EMBL" id="JAFNLL010000002">
    <property type="protein sequence ID" value="MBO1266639.1"/>
    <property type="molecule type" value="Genomic_DNA"/>
</dbReference>
<dbReference type="Proteomes" id="UP000664164">
    <property type="component" value="Unassembled WGS sequence"/>
</dbReference>
<evidence type="ECO:0000313" key="3">
    <source>
        <dbReference type="Proteomes" id="UP000664164"/>
    </source>
</evidence>
<dbReference type="RefSeq" id="WP_207614386.1">
    <property type="nucleotide sequence ID" value="NZ_JAFNLL010000002.1"/>
</dbReference>
<dbReference type="Gene3D" id="3.10.180.10">
    <property type="entry name" value="2,3-Dihydroxybiphenyl 1,2-Dioxygenase, domain 1"/>
    <property type="match status" value="1"/>
</dbReference>
<protein>
    <submittedName>
        <fullName evidence="2">VOC family protein</fullName>
    </submittedName>
</protein>
<feature type="domain" description="VOC" evidence="1">
    <location>
        <begin position="4"/>
        <end position="129"/>
    </location>
</feature>
<gene>
    <name evidence="2" type="ORF">J1902_01355</name>
</gene>
<organism evidence="2 3">
    <name type="scientific">Arthrobacter cavernae</name>
    <dbReference type="NCBI Taxonomy" id="2817681"/>
    <lineage>
        <taxon>Bacteria</taxon>
        <taxon>Bacillati</taxon>
        <taxon>Actinomycetota</taxon>
        <taxon>Actinomycetes</taxon>
        <taxon>Micrococcales</taxon>
        <taxon>Micrococcaceae</taxon>
        <taxon>Arthrobacter</taxon>
    </lineage>
</organism>
<proteinExistence type="predicted"/>
<sequence length="143" mass="15302">MDQQLHFITFATQDLGRARGFYKDGLGWDPLMDVPGEIIFFQVAPGLVLGLFDAVKFDQDLNNQEKTLGVSGVTLSHNVGSAAEVSSTIERLAAAGATILKPAQAGAFGGIFHGHVKDPNGIIWEIAHNPGWRINSDGKVVFG</sequence>
<comment type="caution">
    <text evidence="2">The sequence shown here is derived from an EMBL/GenBank/DDBJ whole genome shotgun (WGS) entry which is preliminary data.</text>
</comment>
<dbReference type="AlphaFoldDB" id="A0A939KIH6"/>
<dbReference type="InterPro" id="IPR037523">
    <property type="entry name" value="VOC_core"/>
</dbReference>
<dbReference type="PANTHER" id="PTHR36503:SF1">
    <property type="entry name" value="BLR2520 PROTEIN"/>
    <property type="match status" value="1"/>
</dbReference>
<evidence type="ECO:0000313" key="2">
    <source>
        <dbReference type="EMBL" id="MBO1266639.1"/>
    </source>
</evidence>
<dbReference type="InterPro" id="IPR004360">
    <property type="entry name" value="Glyas_Fos-R_dOase_dom"/>
</dbReference>
<dbReference type="InterPro" id="IPR029068">
    <property type="entry name" value="Glyas_Bleomycin-R_OHBP_Dase"/>
</dbReference>
<name>A0A939KIH6_9MICC</name>
<reference evidence="2" key="1">
    <citation type="submission" date="2021-03" db="EMBL/GenBank/DDBJ databases">
        <title>A new species, PO-11, isolated from a karst cave deposit.</title>
        <authorList>
            <person name="Zhaoxiaoyong W."/>
        </authorList>
    </citation>
    <scope>NUCLEOTIDE SEQUENCE</scope>
    <source>
        <strain evidence="2">PO-11</strain>
    </source>
</reference>
<dbReference type="SUPFAM" id="SSF54593">
    <property type="entry name" value="Glyoxalase/Bleomycin resistance protein/Dihydroxybiphenyl dioxygenase"/>
    <property type="match status" value="1"/>
</dbReference>